<organism evidence="2">
    <name type="scientific">bioreactor metagenome</name>
    <dbReference type="NCBI Taxonomy" id="1076179"/>
    <lineage>
        <taxon>unclassified sequences</taxon>
        <taxon>metagenomes</taxon>
        <taxon>ecological metagenomes</taxon>
    </lineage>
</organism>
<name>A0A645HGC3_9ZZZZ</name>
<evidence type="ECO:0000256" key="1">
    <source>
        <dbReference type="SAM" id="MobiDB-lite"/>
    </source>
</evidence>
<proteinExistence type="predicted"/>
<dbReference type="AlphaFoldDB" id="A0A645HGC3"/>
<reference evidence="2" key="1">
    <citation type="submission" date="2019-08" db="EMBL/GenBank/DDBJ databases">
        <authorList>
            <person name="Kucharzyk K."/>
            <person name="Murdoch R.W."/>
            <person name="Higgins S."/>
            <person name="Loffler F."/>
        </authorList>
    </citation>
    <scope>NUCLEOTIDE SEQUENCE</scope>
</reference>
<feature type="region of interest" description="Disordered" evidence="1">
    <location>
        <begin position="65"/>
        <end position="86"/>
    </location>
</feature>
<protein>
    <submittedName>
        <fullName evidence="2">Uncharacterized protein</fullName>
    </submittedName>
</protein>
<accession>A0A645HGC3</accession>
<sequence>MVCSHADQQPGRHCQHPRRVGVDVCNPGASDQERSCCRNTDEQSKLEALLNQRAGPGFVTGAAPVADAGAGRNGQGQRNHIADGGQIGGDLVAGRRERALPCHIQGHEGEGGDFHQNG</sequence>
<comment type="caution">
    <text evidence="2">The sequence shown here is derived from an EMBL/GenBank/DDBJ whole genome shotgun (WGS) entry which is preliminary data.</text>
</comment>
<evidence type="ECO:0000313" key="2">
    <source>
        <dbReference type="EMBL" id="MPN38088.1"/>
    </source>
</evidence>
<dbReference type="EMBL" id="VSSQ01093100">
    <property type="protein sequence ID" value="MPN38088.1"/>
    <property type="molecule type" value="Genomic_DNA"/>
</dbReference>
<gene>
    <name evidence="2" type="ORF">SDC9_185612</name>
</gene>